<evidence type="ECO:0000313" key="2">
    <source>
        <dbReference type="EMBL" id="MES0832519.1"/>
    </source>
</evidence>
<comment type="caution">
    <text evidence="2">The sequence shown here is derived from an EMBL/GenBank/DDBJ whole genome shotgun (WGS) entry which is preliminary data.</text>
</comment>
<dbReference type="Pfam" id="PF19319">
    <property type="entry name" value="DUF5919"/>
    <property type="match status" value="1"/>
</dbReference>
<evidence type="ECO:0000259" key="1">
    <source>
        <dbReference type="SMART" id="SM00530"/>
    </source>
</evidence>
<dbReference type="InterPro" id="IPR010982">
    <property type="entry name" value="Lambda_DNA-bd_dom_sf"/>
</dbReference>
<dbReference type="InterPro" id="IPR045697">
    <property type="entry name" value="DUF5919"/>
</dbReference>
<reference evidence="2 3" key="1">
    <citation type="submission" date="2024-06" db="EMBL/GenBank/DDBJ databases">
        <authorList>
            <person name="Bataeva Y.V."/>
            <person name="Grigorian L.N."/>
            <person name="Solomentsev V.I."/>
        </authorList>
    </citation>
    <scope>NUCLEOTIDE SEQUENCE [LARGE SCALE GENOMIC DNA]</scope>
    <source>
        <strain evidence="3">SCPM-O-B-12605 (RCAM04882)</strain>
    </source>
</reference>
<dbReference type="CDD" id="cd00093">
    <property type="entry name" value="HTH_XRE"/>
    <property type="match status" value="1"/>
</dbReference>
<organism evidence="2 3">
    <name type="scientific">Nocardiopsis tropica</name>
    <dbReference type="NCBI Taxonomy" id="109330"/>
    <lineage>
        <taxon>Bacteria</taxon>
        <taxon>Bacillati</taxon>
        <taxon>Actinomycetota</taxon>
        <taxon>Actinomycetes</taxon>
        <taxon>Streptosporangiales</taxon>
        <taxon>Nocardiopsidaceae</taxon>
        <taxon>Nocardiopsis</taxon>
    </lineage>
</organism>
<sequence length="245" mass="27686">MPNERLRAALLQRGVTPAHVADEVGVDAKSVERWITQGRTPYRRHRYAVAAFLGVEETYIWPEALSPDQSKAASQSEIVEIYPHRWSVPQDLWKRVFESAQQEISILVFSGFFLADDPSMIKLLADKARAGVRVRFLLGDPESEAVAQRGRDEGIDELLAAKIRNVILLYRSLRAVEGTEFRLHGTTLYNSLYRADDQLIVNTHVYGAMASEAPVFHLRKIPGGTLFGTYLESYEKVWDQASPLE</sequence>
<dbReference type="Proteomes" id="UP001432401">
    <property type="component" value="Unassembled WGS sequence"/>
</dbReference>
<dbReference type="EMBL" id="JBEQNB010000001">
    <property type="protein sequence ID" value="MES0832519.1"/>
    <property type="molecule type" value="Genomic_DNA"/>
</dbReference>
<dbReference type="Gene3D" id="1.10.260.40">
    <property type="entry name" value="lambda repressor-like DNA-binding domains"/>
    <property type="match status" value="1"/>
</dbReference>
<proteinExistence type="predicted"/>
<dbReference type="SUPFAM" id="SSF47413">
    <property type="entry name" value="lambda repressor-like DNA-binding domains"/>
    <property type="match status" value="1"/>
</dbReference>
<keyword evidence="3" id="KW-1185">Reference proteome</keyword>
<dbReference type="InterPro" id="IPR001387">
    <property type="entry name" value="Cro/C1-type_HTH"/>
</dbReference>
<accession>A0ABV1ZNN2</accession>
<dbReference type="SUPFAM" id="SSF56024">
    <property type="entry name" value="Phospholipase D/nuclease"/>
    <property type="match status" value="1"/>
</dbReference>
<evidence type="ECO:0000313" key="3">
    <source>
        <dbReference type="Proteomes" id="UP001432401"/>
    </source>
</evidence>
<name>A0ABV1ZNN2_9ACTN</name>
<dbReference type="SMART" id="SM00530">
    <property type="entry name" value="HTH_XRE"/>
    <property type="match status" value="1"/>
</dbReference>
<protein>
    <submittedName>
        <fullName evidence="2">DUF5919 domain-containing protein</fullName>
    </submittedName>
</protein>
<feature type="domain" description="HTH cro/C1-type" evidence="1">
    <location>
        <begin position="5"/>
        <end position="60"/>
    </location>
</feature>
<gene>
    <name evidence="2" type="ORF">ABUK86_01920</name>
</gene>
<dbReference type="RefSeq" id="WP_352982316.1">
    <property type="nucleotide sequence ID" value="NZ_JBEQNA010000008.1"/>
</dbReference>